<dbReference type="GO" id="GO:0016787">
    <property type="term" value="F:hydrolase activity"/>
    <property type="evidence" value="ECO:0007669"/>
    <property type="project" value="UniProtKB-KW"/>
</dbReference>
<dbReference type="InterPro" id="IPR050556">
    <property type="entry name" value="Type_II_TA_system_RNase"/>
</dbReference>
<keyword evidence="6 8" id="KW-0460">Magnesium</keyword>
<dbReference type="EC" id="3.1.-.-" evidence="8"/>
<dbReference type="AlphaFoldDB" id="A0A5R8K9S4"/>
<keyword evidence="3 8" id="KW-0540">Nuclease</keyword>
<dbReference type="PANTHER" id="PTHR33653">
    <property type="entry name" value="RIBONUCLEASE VAPC2"/>
    <property type="match status" value="1"/>
</dbReference>
<protein>
    <recommendedName>
        <fullName evidence="8">Ribonuclease VapC</fullName>
        <shortName evidence="8">RNase VapC</shortName>
        <ecNumber evidence="8">3.1.-.-</ecNumber>
    </recommendedName>
    <alternativeName>
        <fullName evidence="8">Toxin VapC</fullName>
    </alternativeName>
</protein>
<keyword evidence="5 8" id="KW-0378">Hydrolase</keyword>
<keyword evidence="4 8" id="KW-0479">Metal-binding</keyword>
<feature type="binding site" evidence="8">
    <location>
        <position position="11"/>
    </location>
    <ligand>
        <name>Mg(2+)</name>
        <dbReference type="ChEBI" id="CHEBI:18420"/>
    </ligand>
</feature>
<evidence type="ECO:0000256" key="4">
    <source>
        <dbReference type="ARBA" id="ARBA00022723"/>
    </source>
</evidence>
<evidence type="ECO:0000256" key="2">
    <source>
        <dbReference type="ARBA" id="ARBA00022649"/>
    </source>
</evidence>
<dbReference type="Pfam" id="PF01850">
    <property type="entry name" value="PIN"/>
    <property type="match status" value="1"/>
</dbReference>
<evidence type="ECO:0000313" key="10">
    <source>
        <dbReference type="EMBL" id="TLD68279.1"/>
    </source>
</evidence>
<name>A0A5R8K9S4_9BACT</name>
<evidence type="ECO:0000259" key="9">
    <source>
        <dbReference type="Pfam" id="PF01850"/>
    </source>
</evidence>
<keyword evidence="11" id="KW-1185">Reference proteome</keyword>
<feature type="domain" description="PIN" evidence="9">
    <location>
        <begin position="8"/>
        <end position="122"/>
    </location>
</feature>
<evidence type="ECO:0000313" key="11">
    <source>
        <dbReference type="Proteomes" id="UP000306196"/>
    </source>
</evidence>
<dbReference type="InterPro" id="IPR029060">
    <property type="entry name" value="PIN-like_dom_sf"/>
</dbReference>
<organism evidence="10 11">
    <name type="scientific">Phragmitibacter flavus</name>
    <dbReference type="NCBI Taxonomy" id="2576071"/>
    <lineage>
        <taxon>Bacteria</taxon>
        <taxon>Pseudomonadati</taxon>
        <taxon>Verrucomicrobiota</taxon>
        <taxon>Verrucomicrobiia</taxon>
        <taxon>Verrucomicrobiales</taxon>
        <taxon>Verrucomicrobiaceae</taxon>
        <taxon>Phragmitibacter</taxon>
    </lineage>
</organism>
<sequence length="128" mass="14669">MGGQAMKVLIDSSTWIDFFREGDARHPEVGEALWSQRAVLCSVVWVELWSGVRSKREEAVLTNLRECCGWLEIDVETWRITAELRRAARRKGLNCPLADVLIVACAKRHGAVLMHRDKHFEKLLQLDI</sequence>
<dbReference type="InterPro" id="IPR022907">
    <property type="entry name" value="VapC_family"/>
</dbReference>
<evidence type="ECO:0000256" key="8">
    <source>
        <dbReference type="HAMAP-Rule" id="MF_00265"/>
    </source>
</evidence>
<reference evidence="10 11" key="1">
    <citation type="submission" date="2019-05" db="EMBL/GenBank/DDBJ databases">
        <title>Verrucobacter flavum gen. nov., sp. nov. a new member of the family Verrucomicrobiaceae.</title>
        <authorList>
            <person name="Szuroczki S."/>
            <person name="Abbaszade G."/>
            <person name="Szabo A."/>
            <person name="Felfoldi T."/>
            <person name="Schumann P."/>
            <person name="Boka K."/>
            <person name="Keki Z."/>
            <person name="Toumi M."/>
            <person name="Toth E."/>
        </authorList>
    </citation>
    <scope>NUCLEOTIDE SEQUENCE [LARGE SCALE GENOMIC DNA]</scope>
    <source>
        <strain evidence="10 11">MG-N-17</strain>
    </source>
</reference>
<evidence type="ECO:0000256" key="1">
    <source>
        <dbReference type="ARBA" id="ARBA00001946"/>
    </source>
</evidence>
<dbReference type="SUPFAM" id="SSF88723">
    <property type="entry name" value="PIN domain-like"/>
    <property type="match status" value="1"/>
</dbReference>
<comment type="caution">
    <text evidence="10">The sequence shown here is derived from an EMBL/GenBank/DDBJ whole genome shotgun (WGS) entry which is preliminary data.</text>
</comment>
<gene>
    <name evidence="8" type="primary">vapC</name>
    <name evidence="10" type="ORF">FEM03_23455</name>
</gene>
<dbReference type="PANTHER" id="PTHR33653:SF1">
    <property type="entry name" value="RIBONUCLEASE VAPC2"/>
    <property type="match status" value="1"/>
</dbReference>
<comment type="cofactor">
    <cofactor evidence="1 8">
        <name>Mg(2+)</name>
        <dbReference type="ChEBI" id="CHEBI:18420"/>
    </cofactor>
</comment>
<dbReference type="EMBL" id="VAUV01000028">
    <property type="protein sequence ID" value="TLD68279.1"/>
    <property type="molecule type" value="Genomic_DNA"/>
</dbReference>
<dbReference type="HAMAP" id="MF_00265">
    <property type="entry name" value="VapC_Nob1"/>
    <property type="match status" value="1"/>
</dbReference>
<evidence type="ECO:0000256" key="5">
    <source>
        <dbReference type="ARBA" id="ARBA00022801"/>
    </source>
</evidence>
<comment type="similarity">
    <text evidence="7 8">Belongs to the PINc/VapC protein family.</text>
</comment>
<keyword evidence="2 8" id="KW-1277">Toxin-antitoxin system</keyword>
<dbReference type="GO" id="GO:0090729">
    <property type="term" value="F:toxin activity"/>
    <property type="evidence" value="ECO:0007669"/>
    <property type="project" value="UniProtKB-KW"/>
</dbReference>
<dbReference type="GO" id="GO:0000287">
    <property type="term" value="F:magnesium ion binding"/>
    <property type="evidence" value="ECO:0007669"/>
    <property type="project" value="UniProtKB-UniRule"/>
</dbReference>
<dbReference type="GO" id="GO:0004540">
    <property type="term" value="F:RNA nuclease activity"/>
    <property type="evidence" value="ECO:0007669"/>
    <property type="project" value="InterPro"/>
</dbReference>
<dbReference type="InterPro" id="IPR002716">
    <property type="entry name" value="PIN_dom"/>
</dbReference>
<feature type="binding site" evidence="8">
    <location>
        <position position="99"/>
    </location>
    <ligand>
        <name>Mg(2+)</name>
        <dbReference type="ChEBI" id="CHEBI:18420"/>
    </ligand>
</feature>
<dbReference type="Proteomes" id="UP000306196">
    <property type="component" value="Unassembled WGS sequence"/>
</dbReference>
<dbReference type="OrthoDB" id="9811788at2"/>
<accession>A0A5R8K9S4</accession>
<evidence type="ECO:0000256" key="6">
    <source>
        <dbReference type="ARBA" id="ARBA00022842"/>
    </source>
</evidence>
<evidence type="ECO:0000256" key="3">
    <source>
        <dbReference type="ARBA" id="ARBA00022722"/>
    </source>
</evidence>
<dbReference type="Gene3D" id="3.40.50.1010">
    <property type="entry name" value="5'-nuclease"/>
    <property type="match status" value="1"/>
</dbReference>
<evidence type="ECO:0000256" key="7">
    <source>
        <dbReference type="ARBA" id="ARBA00038093"/>
    </source>
</evidence>
<proteinExistence type="inferred from homology"/>
<keyword evidence="8" id="KW-0800">Toxin</keyword>
<comment type="function">
    <text evidence="8">Toxic component of a toxin-antitoxin (TA) system. An RNase.</text>
</comment>